<dbReference type="Proteomes" id="UP001258017">
    <property type="component" value="Unassembled WGS sequence"/>
</dbReference>
<reference evidence="2" key="2">
    <citation type="journal article" date="2023" name="Commun. Biol.">
        <title>Intrasexual cuticular hydrocarbon dimorphism in a wasp sheds light on hydrocarbon biosynthesis genes in Hymenoptera.</title>
        <authorList>
            <person name="Moris V.C."/>
            <person name="Podsiadlowski L."/>
            <person name="Martin S."/>
            <person name="Oeyen J.P."/>
            <person name="Donath A."/>
            <person name="Petersen M."/>
            <person name="Wilbrandt J."/>
            <person name="Misof B."/>
            <person name="Liedtke D."/>
            <person name="Thamm M."/>
            <person name="Scheiner R."/>
            <person name="Schmitt T."/>
            <person name="Niehuis O."/>
        </authorList>
    </citation>
    <scope>NUCLEOTIDE SEQUENCE</scope>
    <source>
        <strain evidence="2">GBR_01_08_01A</strain>
    </source>
</reference>
<accession>A0AAD9RF19</accession>
<keyword evidence="3" id="KW-1185">Reference proteome</keyword>
<proteinExistence type="predicted"/>
<protein>
    <submittedName>
        <fullName evidence="2">Uncharacterized protein</fullName>
    </submittedName>
</protein>
<name>A0AAD9RF19_9HYME</name>
<comment type="caution">
    <text evidence="2">The sequence shown here is derived from an EMBL/GenBank/DDBJ whole genome shotgun (WGS) entry which is preliminary data.</text>
</comment>
<dbReference type="EMBL" id="JAIFRP010001055">
    <property type="protein sequence ID" value="KAK2577866.1"/>
    <property type="molecule type" value="Genomic_DNA"/>
</dbReference>
<reference evidence="2" key="1">
    <citation type="submission" date="2021-08" db="EMBL/GenBank/DDBJ databases">
        <authorList>
            <person name="Misof B."/>
            <person name="Oliver O."/>
            <person name="Podsiadlowski L."/>
            <person name="Donath A."/>
            <person name="Peters R."/>
            <person name="Mayer C."/>
            <person name="Rust J."/>
            <person name="Gunkel S."/>
            <person name="Lesny P."/>
            <person name="Martin S."/>
            <person name="Oeyen J.P."/>
            <person name="Petersen M."/>
            <person name="Panagiotis P."/>
            <person name="Wilbrandt J."/>
            <person name="Tanja T."/>
        </authorList>
    </citation>
    <scope>NUCLEOTIDE SEQUENCE</scope>
    <source>
        <strain evidence="2">GBR_01_08_01A</strain>
        <tissue evidence="2">Thorax + abdomen</tissue>
    </source>
</reference>
<feature type="region of interest" description="Disordered" evidence="1">
    <location>
        <begin position="1"/>
        <end position="21"/>
    </location>
</feature>
<gene>
    <name evidence="2" type="ORF">KPH14_012618</name>
</gene>
<dbReference type="AlphaFoldDB" id="A0AAD9RF19"/>
<organism evidence="2 3">
    <name type="scientific">Odynerus spinipes</name>
    <dbReference type="NCBI Taxonomy" id="1348599"/>
    <lineage>
        <taxon>Eukaryota</taxon>
        <taxon>Metazoa</taxon>
        <taxon>Ecdysozoa</taxon>
        <taxon>Arthropoda</taxon>
        <taxon>Hexapoda</taxon>
        <taxon>Insecta</taxon>
        <taxon>Pterygota</taxon>
        <taxon>Neoptera</taxon>
        <taxon>Endopterygota</taxon>
        <taxon>Hymenoptera</taxon>
        <taxon>Apocrita</taxon>
        <taxon>Aculeata</taxon>
        <taxon>Vespoidea</taxon>
        <taxon>Vespidae</taxon>
        <taxon>Eumeninae</taxon>
        <taxon>Odynerus</taxon>
    </lineage>
</organism>
<sequence length="174" mass="19074">MEGIASSSHHDLTPVSLAPSNRENKVLPPIFSVNPDKLDDGDLELGLSPSASVEDIPDRLRGGVDRVSNQFMKTLSSWTRYATEKGGAPPCKYELYLNSQCFSTGNVYSTMARAMELGNSAQVSTINEFWQMATPTISCWLENKRTPLLGKMKNALAKGPEIATEVFEAMDRGE</sequence>
<evidence type="ECO:0000313" key="3">
    <source>
        <dbReference type="Proteomes" id="UP001258017"/>
    </source>
</evidence>
<evidence type="ECO:0000313" key="2">
    <source>
        <dbReference type="EMBL" id="KAK2577866.1"/>
    </source>
</evidence>
<evidence type="ECO:0000256" key="1">
    <source>
        <dbReference type="SAM" id="MobiDB-lite"/>
    </source>
</evidence>